<evidence type="ECO:0000256" key="1">
    <source>
        <dbReference type="ARBA" id="ARBA00010641"/>
    </source>
</evidence>
<dbReference type="InterPro" id="IPR036388">
    <property type="entry name" value="WH-like_DNA-bd_sf"/>
</dbReference>
<feature type="domain" description="RNA polymerase sigma-70 region 2" evidence="5">
    <location>
        <begin position="4"/>
        <end position="59"/>
    </location>
</feature>
<evidence type="ECO:0000259" key="6">
    <source>
        <dbReference type="Pfam" id="PF08281"/>
    </source>
</evidence>
<dbReference type="Pfam" id="PF08281">
    <property type="entry name" value="Sigma70_r4_2"/>
    <property type="match status" value="1"/>
</dbReference>
<keyword evidence="4" id="KW-0804">Transcription</keyword>
<dbReference type="Pfam" id="PF20239">
    <property type="entry name" value="DUF6596"/>
    <property type="match status" value="1"/>
</dbReference>
<dbReference type="NCBIfam" id="TIGR02937">
    <property type="entry name" value="sigma70-ECF"/>
    <property type="match status" value="1"/>
</dbReference>
<evidence type="ECO:0000313" key="8">
    <source>
        <dbReference type="EMBL" id="GAA4547509.1"/>
    </source>
</evidence>
<evidence type="ECO:0000313" key="9">
    <source>
        <dbReference type="Proteomes" id="UP001501598"/>
    </source>
</evidence>
<dbReference type="PANTHER" id="PTHR47756">
    <property type="entry name" value="BLL6612 PROTEIN-RELATED"/>
    <property type="match status" value="1"/>
</dbReference>
<evidence type="ECO:0000256" key="4">
    <source>
        <dbReference type="ARBA" id="ARBA00023163"/>
    </source>
</evidence>
<organism evidence="8 9">
    <name type="scientific">Pseudonocardia xishanensis</name>
    <dbReference type="NCBI Taxonomy" id="630995"/>
    <lineage>
        <taxon>Bacteria</taxon>
        <taxon>Bacillati</taxon>
        <taxon>Actinomycetota</taxon>
        <taxon>Actinomycetes</taxon>
        <taxon>Pseudonocardiales</taxon>
        <taxon>Pseudonocardiaceae</taxon>
        <taxon>Pseudonocardia</taxon>
    </lineage>
</organism>
<dbReference type="InterPro" id="IPR013249">
    <property type="entry name" value="RNA_pol_sigma70_r4_t2"/>
</dbReference>
<protein>
    <submittedName>
        <fullName evidence="8">Sigma-70 family RNA polymerase sigma factor</fullName>
    </submittedName>
</protein>
<dbReference type="EMBL" id="BAABGT010000038">
    <property type="protein sequence ID" value="GAA4547509.1"/>
    <property type="molecule type" value="Genomic_DNA"/>
</dbReference>
<dbReference type="InterPro" id="IPR013325">
    <property type="entry name" value="RNA_pol_sigma_r2"/>
</dbReference>
<keyword evidence="3" id="KW-0731">Sigma factor</keyword>
<keyword evidence="9" id="KW-1185">Reference proteome</keyword>
<keyword evidence="2" id="KW-0805">Transcription regulation</keyword>
<dbReference type="InterPro" id="IPR013324">
    <property type="entry name" value="RNA_pol_sigma_r3/r4-like"/>
</dbReference>
<evidence type="ECO:0000259" key="5">
    <source>
        <dbReference type="Pfam" id="PF04542"/>
    </source>
</evidence>
<comment type="caution">
    <text evidence="8">The sequence shown here is derived from an EMBL/GenBank/DDBJ whole genome shotgun (WGS) entry which is preliminary data.</text>
</comment>
<gene>
    <name evidence="8" type="ORF">GCM10023175_31910</name>
</gene>
<dbReference type="InterPro" id="IPR007627">
    <property type="entry name" value="RNA_pol_sigma70_r2"/>
</dbReference>
<comment type="similarity">
    <text evidence="1">Belongs to the sigma-70 factor family. ECF subfamily.</text>
</comment>
<dbReference type="Gene3D" id="1.10.1740.10">
    <property type="match status" value="1"/>
</dbReference>
<proteinExistence type="inferred from homology"/>
<dbReference type="Pfam" id="PF04542">
    <property type="entry name" value="Sigma70_r2"/>
    <property type="match status" value="1"/>
</dbReference>
<sequence>MLATLVRLTGDLQLAEDAVQDATLRALERWPRDGVPAEPRAWLTLTARRRAVDLLRRESARPAKEVLAMPVDDATEPETVRDDQLRLLFTCCHPALAHETQVALALKVLCGLSVDEIAEALVVPPETMAKRLTRARQKIARARIPYRVPADHELPDRLRGVLATVYLLFTEGDDPIGEARPALVDEAVRLTRLLRELMPGEPSVLGLLALELLSDARRDARRDAAGHPVLLADQDRTRWRPDLVGEGIELVGEGLRRSPDVPDPYVVQAAIAACHALAPTWADTDWAAVVSWYDVLLTVAGTPVVALNRAAAVAERDGPAAGLAAVEAVVGLERYPLWHASRAELLTRLGDRAGARRAWDAALALPQEEGRAAQLRRRAEVCRK</sequence>
<dbReference type="Proteomes" id="UP001501598">
    <property type="component" value="Unassembled WGS sequence"/>
</dbReference>
<reference evidence="9" key="1">
    <citation type="journal article" date="2019" name="Int. J. Syst. Evol. Microbiol.">
        <title>The Global Catalogue of Microorganisms (GCM) 10K type strain sequencing project: providing services to taxonomists for standard genome sequencing and annotation.</title>
        <authorList>
            <consortium name="The Broad Institute Genomics Platform"/>
            <consortium name="The Broad Institute Genome Sequencing Center for Infectious Disease"/>
            <person name="Wu L."/>
            <person name="Ma J."/>
        </authorList>
    </citation>
    <scope>NUCLEOTIDE SEQUENCE [LARGE SCALE GENOMIC DNA]</scope>
    <source>
        <strain evidence="9">JCM 17906</strain>
    </source>
</reference>
<feature type="domain" description="RNA polymerase sigma factor 70 region 4 type 2" evidence="6">
    <location>
        <begin position="88"/>
        <end position="139"/>
    </location>
</feature>
<accession>A0ABP8RSK3</accession>
<dbReference type="PANTHER" id="PTHR47756:SF2">
    <property type="entry name" value="BLL6612 PROTEIN"/>
    <property type="match status" value="1"/>
</dbReference>
<evidence type="ECO:0000256" key="2">
    <source>
        <dbReference type="ARBA" id="ARBA00023015"/>
    </source>
</evidence>
<dbReference type="Gene3D" id="1.10.10.10">
    <property type="entry name" value="Winged helix-like DNA-binding domain superfamily/Winged helix DNA-binding domain"/>
    <property type="match status" value="1"/>
</dbReference>
<dbReference type="InterPro" id="IPR014284">
    <property type="entry name" value="RNA_pol_sigma-70_dom"/>
</dbReference>
<dbReference type="InterPro" id="IPR046531">
    <property type="entry name" value="DUF6596"/>
</dbReference>
<evidence type="ECO:0000259" key="7">
    <source>
        <dbReference type="Pfam" id="PF20239"/>
    </source>
</evidence>
<evidence type="ECO:0000256" key="3">
    <source>
        <dbReference type="ARBA" id="ARBA00023082"/>
    </source>
</evidence>
<feature type="domain" description="DUF6596" evidence="7">
    <location>
        <begin position="157"/>
        <end position="251"/>
    </location>
</feature>
<name>A0ABP8RSK3_9PSEU</name>
<dbReference type="SUPFAM" id="SSF88659">
    <property type="entry name" value="Sigma3 and sigma4 domains of RNA polymerase sigma factors"/>
    <property type="match status" value="1"/>
</dbReference>
<dbReference type="SUPFAM" id="SSF88946">
    <property type="entry name" value="Sigma2 domain of RNA polymerase sigma factors"/>
    <property type="match status" value="1"/>
</dbReference>